<keyword evidence="7" id="KW-0378">Hydrolase</keyword>
<dbReference type="OrthoDB" id="466514at2"/>
<evidence type="ECO:0000256" key="10">
    <source>
        <dbReference type="ARBA" id="ARBA00022837"/>
    </source>
</evidence>
<dbReference type="KEGG" id="mpro:BJP34_21540"/>
<dbReference type="GO" id="GO:0007155">
    <property type="term" value="P:cell adhesion"/>
    <property type="evidence" value="ECO:0007669"/>
    <property type="project" value="UniProtKB-KW"/>
</dbReference>
<dbReference type="PANTHER" id="PTHR11841">
    <property type="entry name" value="REELIN"/>
    <property type="match status" value="1"/>
</dbReference>
<accession>A0A1D8TVJ8</accession>
<evidence type="ECO:0000256" key="1">
    <source>
        <dbReference type="ARBA" id="ARBA00004498"/>
    </source>
</evidence>
<comment type="subcellular location">
    <subcellularLocation>
        <location evidence="1">Secreted</location>
        <location evidence="1">Extracellular space</location>
        <location evidence="1">Extracellular matrix</location>
    </subcellularLocation>
</comment>
<keyword evidence="2" id="KW-0217">Developmental protein</keyword>
<protein>
    <submittedName>
        <fullName evidence="12">Uncharacterized protein</fullName>
    </submittedName>
</protein>
<evidence type="ECO:0000256" key="9">
    <source>
        <dbReference type="ARBA" id="ARBA00022833"/>
    </source>
</evidence>
<evidence type="ECO:0000256" key="3">
    <source>
        <dbReference type="ARBA" id="ARBA00022525"/>
    </source>
</evidence>
<dbReference type="Proteomes" id="UP000177870">
    <property type="component" value="Chromosome"/>
</dbReference>
<evidence type="ECO:0000256" key="4">
    <source>
        <dbReference type="ARBA" id="ARBA00022530"/>
    </source>
</evidence>
<name>A0A1D8TVJ8_9CYAN</name>
<dbReference type="STRING" id="1458985.BJP34_21540"/>
<organism evidence="12 13">
    <name type="scientific">Moorena producens PAL-8-15-08-1</name>
    <dbReference type="NCBI Taxonomy" id="1458985"/>
    <lineage>
        <taxon>Bacteria</taxon>
        <taxon>Bacillati</taxon>
        <taxon>Cyanobacteriota</taxon>
        <taxon>Cyanophyceae</taxon>
        <taxon>Coleofasciculales</taxon>
        <taxon>Coleofasciculaceae</taxon>
        <taxon>Moorena</taxon>
    </lineage>
</organism>
<dbReference type="GO" id="GO:0008236">
    <property type="term" value="F:serine-type peptidase activity"/>
    <property type="evidence" value="ECO:0007669"/>
    <property type="project" value="UniProtKB-KW"/>
</dbReference>
<dbReference type="GO" id="GO:0006508">
    <property type="term" value="P:proteolysis"/>
    <property type="evidence" value="ECO:0007669"/>
    <property type="project" value="UniProtKB-KW"/>
</dbReference>
<proteinExistence type="predicted"/>
<keyword evidence="8" id="KW-0720">Serine protease</keyword>
<sequence length="346" mass="37591">MTSQDVFEKGGFESSDFTNWQTIGDARLETETFGISPTQGSYQALITNGNQSVSIAQLENFLGLNTAELDQLGNGNVNQGSAIQFTPITVEAGDILRFDWNFITNENTSNNVYNDFAFVSIFSGDVLELADTTSDFVASTTSFNSQTGYKTFTYEFTTAGTFTFSIGVVDLADSTVDSGLLIDNLTLNGLIFEDDFDPDSDNNQWAEISNGQVNTNFGGDGNSLWFDGGSAEDNSRYAITQALDVSRGGTISFDLIIGNIIGNSNNGGENADSGEDIALEYSIDSGISWVRLGLYDTEDYISWTTITESIDTDAITSATQFRWLQLNHSGSGFDNWAIDNVHIDLL</sequence>
<keyword evidence="6" id="KW-0479">Metal-binding</keyword>
<reference evidence="13" key="1">
    <citation type="submission" date="2016-10" db="EMBL/GenBank/DDBJ databases">
        <title>Comparative genomics uncovers the prolific and rare metabolic potential of the cyanobacterial genus Moorea.</title>
        <authorList>
            <person name="Leao T."/>
            <person name="Castelao G."/>
            <person name="Korobeynikov A."/>
            <person name="Monroe E.A."/>
            <person name="Podell S."/>
            <person name="Glukhov E."/>
            <person name="Allen E."/>
            <person name="Gerwick W.H."/>
            <person name="Gerwick L."/>
        </authorList>
    </citation>
    <scope>NUCLEOTIDE SEQUENCE [LARGE SCALE GENOMIC DNA]</scope>
    <source>
        <strain evidence="13">PAL-8-15-08-1</strain>
    </source>
</reference>
<dbReference type="RefSeq" id="WP_070394112.1">
    <property type="nucleotide sequence ID" value="NZ_CP017599.1"/>
</dbReference>
<dbReference type="GO" id="GO:0046872">
    <property type="term" value="F:metal ion binding"/>
    <property type="evidence" value="ECO:0007669"/>
    <property type="project" value="UniProtKB-KW"/>
</dbReference>
<keyword evidence="10" id="KW-0106">Calcium</keyword>
<dbReference type="AlphaFoldDB" id="A0A1D8TVJ8"/>
<evidence type="ECO:0000256" key="8">
    <source>
        <dbReference type="ARBA" id="ARBA00022825"/>
    </source>
</evidence>
<dbReference type="EMBL" id="CP017599">
    <property type="protein sequence ID" value="AOX01677.1"/>
    <property type="molecule type" value="Genomic_DNA"/>
</dbReference>
<dbReference type="InterPro" id="IPR049419">
    <property type="entry name" value="Reelin_subrepeat-B"/>
</dbReference>
<keyword evidence="9" id="KW-0862">Zinc</keyword>
<evidence type="ECO:0000256" key="7">
    <source>
        <dbReference type="ARBA" id="ARBA00022801"/>
    </source>
</evidence>
<evidence type="ECO:0000256" key="2">
    <source>
        <dbReference type="ARBA" id="ARBA00022473"/>
    </source>
</evidence>
<keyword evidence="4" id="KW-0272">Extracellular matrix</keyword>
<keyword evidence="3" id="KW-0964">Secreted</keyword>
<keyword evidence="11" id="KW-0130">Cell adhesion</keyword>
<dbReference type="GO" id="GO:0070325">
    <property type="term" value="F:lipoprotein particle receptor binding"/>
    <property type="evidence" value="ECO:0007669"/>
    <property type="project" value="InterPro"/>
</dbReference>
<evidence type="ECO:0000256" key="11">
    <source>
        <dbReference type="ARBA" id="ARBA00022889"/>
    </source>
</evidence>
<evidence type="ECO:0000313" key="13">
    <source>
        <dbReference type="Proteomes" id="UP000177870"/>
    </source>
</evidence>
<dbReference type="Pfam" id="PF21471">
    <property type="entry name" value="Reelin_subrepeat-B"/>
    <property type="match status" value="1"/>
</dbReference>
<dbReference type="InterPro" id="IPR034968">
    <property type="entry name" value="Reelin"/>
</dbReference>
<dbReference type="PANTHER" id="PTHR11841:SF1">
    <property type="entry name" value="REELIN"/>
    <property type="match status" value="1"/>
</dbReference>
<dbReference type="Gene3D" id="2.60.120.260">
    <property type="entry name" value="Galactose-binding domain-like"/>
    <property type="match status" value="1"/>
</dbReference>
<evidence type="ECO:0000256" key="6">
    <source>
        <dbReference type="ARBA" id="ARBA00022723"/>
    </source>
</evidence>
<evidence type="ECO:0000313" key="12">
    <source>
        <dbReference type="EMBL" id="AOX01677.1"/>
    </source>
</evidence>
<evidence type="ECO:0000256" key="5">
    <source>
        <dbReference type="ARBA" id="ARBA00022670"/>
    </source>
</evidence>
<gene>
    <name evidence="12" type="ORF">BJP34_21540</name>
</gene>
<keyword evidence="5" id="KW-0645">Protease</keyword>